<dbReference type="SUPFAM" id="SSF81665">
    <property type="entry name" value="Calcium ATPase, transmembrane domain M"/>
    <property type="match status" value="1"/>
</dbReference>
<evidence type="ECO:0000256" key="1">
    <source>
        <dbReference type="ARBA" id="ARBA00004651"/>
    </source>
</evidence>
<evidence type="ECO:0008006" key="20">
    <source>
        <dbReference type="Google" id="ProtNLM"/>
    </source>
</evidence>
<dbReference type="InterPro" id="IPR023299">
    <property type="entry name" value="ATPase_P-typ_cyto_dom_N"/>
</dbReference>
<evidence type="ECO:0000256" key="2">
    <source>
        <dbReference type="ARBA" id="ARBA00006024"/>
    </source>
</evidence>
<dbReference type="InterPro" id="IPR059000">
    <property type="entry name" value="ATPase_P-type_domA"/>
</dbReference>
<dbReference type="Pfam" id="PF00122">
    <property type="entry name" value="E1-E2_ATPase"/>
    <property type="match status" value="1"/>
</dbReference>
<dbReference type="SFLD" id="SFLDS00003">
    <property type="entry name" value="Haloacid_Dehalogenase"/>
    <property type="match status" value="1"/>
</dbReference>
<evidence type="ECO:0000256" key="15">
    <source>
        <dbReference type="SAM" id="MobiDB-lite"/>
    </source>
</evidence>
<dbReference type="InterPro" id="IPR018303">
    <property type="entry name" value="ATPase_P-typ_P_site"/>
</dbReference>
<gene>
    <name evidence="19" type="ORF">LCGC14_0802280</name>
</gene>
<feature type="transmembrane region" description="Helical" evidence="16">
    <location>
        <begin position="177"/>
        <end position="199"/>
    </location>
</feature>
<comment type="subcellular location">
    <subcellularLocation>
        <location evidence="1">Cell membrane</location>
        <topology evidence="1">Multi-pass membrane protein</topology>
    </subcellularLocation>
</comment>
<evidence type="ECO:0000256" key="7">
    <source>
        <dbReference type="ARBA" id="ARBA00022723"/>
    </source>
</evidence>
<dbReference type="Gene3D" id="2.70.150.10">
    <property type="entry name" value="Calcium-transporting ATPase, cytoplasmic transduction domain A"/>
    <property type="match status" value="1"/>
</dbReference>
<dbReference type="Pfam" id="PF01580">
    <property type="entry name" value="FtsK_SpoIIIE"/>
    <property type="match status" value="1"/>
</dbReference>
<dbReference type="InterPro" id="IPR027256">
    <property type="entry name" value="P-typ_ATPase_IB"/>
</dbReference>
<keyword evidence="3" id="KW-0813">Transport</keyword>
<dbReference type="GO" id="GO:0055070">
    <property type="term" value="P:copper ion homeostasis"/>
    <property type="evidence" value="ECO:0007669"/>
    <property type="project" value="TreeGrafter"/>
</dbReference>
<evidence type="ECO:0000256" key="9">
    <source>
        <dbReference type="ARBA" id="ARBA00022840"/>
    </source>
</evidence>
<dbReference type="SFLD" id="SFLDG00002">
    <property type="entry name" value="C1.7:_P-type_atpase_like"/>
    <property type="match status" value="1"/>
</dbReference>
<evidence type="ECO:0000256" key="5">
    <source>
        <dbReference type="ARBA" id="ARBA00022553"/>
    </source>
</evidence>
<evidence type="ECO:0000259" key="18">
    <source>
        <dbReference type="PROSITE" id="PS50901"/>
    </source>
</evidence>
<evidence type="ECO:0000256" key="8">
    <source>
        <dbReference type="ARBA" id="ARBA00022741"/>
    </source>
</evidence>
<dbReference type="GO" id="GO:0003677">
    <property type="term" value="F:DNA binding"/>
    <property type="evidence" value="ECO:0007669"/>
    <property type="project" value="InterPro"/>
</dbReference>
<dbReference type="PROSITE" id="PS01229">
    <property type="entry name" value="COF_2"/>
    <property type="match status" value="1"/>
</dbReference>
<feature type="domain" description="FtsK" evidence="18">
    <location>
        <begin position="740"/>
        <end position="834"/>
    </location>
</feature>
<keyword evidence="13" id="KW-0406">Ion transport</keyword>
<proteinExistence type="inferred from homology"/>
<dbReference type="SUPFAM" id="SSF81653">
    <property type="entry name" value="Calcium ATPase, transduction domain A"/>
    <property type="match status" value="1"/>
</dbReference>
<dbReference type="PROSITE" id="PS50901">
    <property type="entry name" value="FTSK"/>
    <property type="match status" value="1"/>
</dbReference>
<dbReference type="InterPro" id="IPR044492">
    <property type="entry name" value="P_typ_ATPase_HD_dom"/>
</dbReference>
<dbReference type="InterPro" id="IPR023298">
    <property type="entry name" value="ATPase_P-typ_TM_dom_sf"/>
</dbReference>
<dbReference type="Gene3D" id="3.40.50.1000">
    <property type="entry name" value="HAD superfamily/HAD-like"/>
    <property type="match status" value="1"/>
</dbReference>
<dbReference type="InterPro" id="IPR006121">
    <property type="entry name" value="HMA_dom"/>
</dbReference>
<name>A0A0F9PTV8_9ZZZZ</name>
<evidence type="ECO:0000256" key="6">
    <source>
        <dbReference type="ARBA" id="ARBA00022692"/>
    </source>
</evidence>
<dbReference type="PANTHER" id="PTHR43520">
    <property type="entry name" value="ATP7, ISOFORM B"/>
    <property type="match status" value="1"/>
</dbReference>
<evidence type="ECO:0000259" key="17">
    <source>
        <dbReference type="PROSITE" id="PS50846"/>
    </source>
</evidence>
<dbReference type="InterPro" id="IPR002543">
    <property type="entry name" value="FtsK_dom"/>
</dbReference>
<evidence type="ECO:0000313" key="19">
    <source>
        <dbReference type="EMBL" id="KKN33574.1"/>
    </source>
</evidence>
<dbReference type="InterPro" id="IPR036412">
    <property type="entry name" value="HAD-like_sf"/>
</dbReference>
<dbReference type="Pfam" id="PF00403">
    <property type="entry name" value="HMA"/>
    <property type="match status" value="1"/>
</dbReference>
<dbReference type="NCBIfam" id="TIGR01525">
    <property type="entry name" value="ATPase-IB_hvy"/>
    <property type="match status" value="1"/>
</dbReference>
<comment type="caution">
    <text evidence="19">The sequence shown here is derived from an EMBL/GenBank/DDBJ whole genome shotgun (WGS) entry which is preliminary data.</text>
</comment>
<dbReference type="SFLD" id="SFLDF00027">
    <property type="entry name" value="p-type_atpase"/>
    <property type="match status" value="1"/>
</dbReference>
<reference evidence="19" key="1">
    <citation type="journal article" date="2015" name="Nature">
        <title>Complex archaea that bridge the gap between prokaryotes and eukaryotes.</title>
        <authorList>
            <person name="Spang A."/>
            <person name="Saw J.H."/>
            <person name="Jorgensen S.L."/>
            <person name="Zaremba-Niedzwiedzka K."/>
            <person name="Martijn J."/>
            <person name="Lind A.E."/>
            <person name="van Eijk R."/>
            <person name="Schleper C."/>
            <person name="Guy L."/>
            <person name="Ettema T.J."/>
        </authorList>
    </citation>
    <scope>NUCLEOTIDE SEQUENCE</scope>
</reference>
<evidence type="ECO:0000256" key="3">
    <source>
        <dbReference type="ARBA" id="ARBA00022448"/>
    </source>
</evidence>
<dbReference type="Gene3D" id="3.40.50.300">
    <property type="entry name" value="P-loop containing nucleotide triphosphate hydrolases"/>
    <property type="match status" value="1"/>
</dbReference>
<dbReference type="SUPFAM" id="SSF55008">
    <property type="entry name" value="HMA, heavy metal-associated domain"/>
    <property type="match status" value="1"/>
</dbReference>
<accession>A0A0F9PTV8</accession>
<evidence type="ECO:0000256" key="11">
    <source>
        <dbReference type="ARBA" id="ARBA00022967"/>
    </source>
</evidence>
<dbReference type="InterPro" id="IPR027417">
    <property type="entry name" value="P-loop_NTPase"/>
</dbReference>
<dbReference type="InterPro" id="IPR021993">
    <property type="entry name" value="ATPase-cat-bd"/>
</dbReference>
<organism evidence="19">
    <name type="scientific">marine sediment metagenome</name>
    <dbReference type="NCBI Taxonomy" id="412755"/>
    <lineage>
        <taxon>unclassified sequences</taxon>
        <taxon>metagenomes</taxon>
        <taxon>ecological metagenomes</taxon>
    </lineage>
</organism>
<keyword evidence="4" id="KW-1003">Cell membrane</keyword>
<feature type="domain" description="HMA" evidence="17">
    <location>
        <begin position="92"/>
        <end position="158"/>
    </location>
</feature>
<keyword evidence="7" id="KW-0479">Metal-binding</keyword>
<dbReference type="GO" id="GO:0043682">
    <property type="term" value="F:P-type divalent copper transporter activity"/>
    <property type="evidence" value="ECO:0007669"/>
    <property type="project" value="TreeGrafter"/>
</dbReference>
<dbReference type="NCBIfam" id="TIGR01494">
    <property type="entry name" value="ATPase_P-type"/>
    <property type="match status" value="2"/>
</dbReference>
<comment type="similarity">
    <text evidence="2">Belongs to the cation transport ATPase (P-type) (TC 3.A.3) family. Type IB subfamily.</text>
</comment>
<keyword evidence="11" id="KW-1278">Translocase</keyword>
<dbReference type="GO" id="GO:0016887">
    <property type="term" value="F:ATP hydrolysis activity"/>
    <property type="evidence" value="ECO:0007669"/>
    <property type="project" value="InterPro"/>
</dbReference>
<keyword evidence="9" id="KW-0067">ATP-binding</keyword>
<dbReference type="InterPro" id="IPR008250">
    <property type="entry name" value="ATPase_P-typ_transduc_dom_A_sf"/>
</dbReference>
<dbReference type="InterPro" id="IPR023214">
    <property type="entry name" value="HAD_sf"/>
</dbReference>
<evidence type="ECO:0000256" key="13">
    <source>
        <dbReference type="ARBA" id="ARBA00023065"/>
    </source>
</evidence>
<evidence type="ECO:0000256" key="12">
    <source>
        <dbReference type="ARBA" id="ARBA00022989"/>
    </source>
</evidence>
<feature type="compositionally biased region" description="Basic and acidic residues" evidence="15">
    <location>
        <begin position="591"/>
        <end position="602"/>
    </location>
</feature>
<dbReference type="Pfam" id="PF00702">
    <property type="entry name" value="Hydrolase"/>
    <property type="match status" value="1"/>
</dbReference>
<dbReference type="SUPFAM" id="SSF52540">
    <property type="entry name" value="P-loop containing nucleoside triphosphate hydrolases"/>
    <property type="match status" value="1"/>
</dbReference>
<dbReference type="PRINTS" id="PR00943">
    <property type="entry name" value="CUATPASE"/>
</dbReference>
<keyword evidence="8" id="KW-0547">Nucleotide-binding</keyword>
<feature type="transmembrane region" description="Helical" evidence="16">
    <location>
        <begin position="245"/>
        <end position="267"/>
    </location>
</feature>
<dbReference type="AlphaFoldDB" id="A0A0F9PTV8"/>
<feature type="non-terminal residue" evidence="19">
    <location>
        <position position="834"/>
    </location>
</feature>
<evidence type="ECO:0000256" key="16">
    <source>
        <dbReference type="SAM" id="Phobius"/>
    </source>
</evidence>
<dbReference type="InterPro" id="IPR001757">
    <property type="entry name" value="P_typ_ATPase"/>
</dbReference>
<evidence type="ECO:0000256" key="4">
    <source>
        <dbReference type="ARBA" id="ARBA00022475"/>
    </source>
</evidence>
<feature type="region of interest" description="Disordered" evidence="15">
    <location>
        <begin position="591"/>
        <end position="613"/>
    </location>
</feature>
<dbReference type="Gene3D" id="3.40.1110.10">
    <property type="entry name" value="Calcium-transporting ATPase, cytoplasmic domain N"/>
    <property type="match status" value="1"/>
</dbReference>
<sequence length="834" mass="90653">MTPLDCFHCGEAANGEPPITLQLDGQTRFFCCHGCKAVCDIIHSEGLTGFYQLRTEAAVKPRTLTDGEIDRLRELDHPLVQQAFVSPVTSGQEAQLLIGGITCAACIWLLENHLKQQPGVISFSVNHTTQRARLLWAQDKAALSRLLIAIHELGYSARPYQPDAAEDQLKAEHRSMLIRLAVAGIGTFQSMMLALPLYFGLISGLSPEFVAFFRWFSLLVTTPVVLYSAAPFFRNAQRDIRTRHLTMDVPVAIAIGLAYLASAWVTVMGGEEVYFESVCMFTFFLLLGRYIEVQARYRAGLTGNALAGFHPAVATRVTGEHTDVVPAHQVKPGDVIRIRPGETLPVDGVILRGQSTLNESALTGEYLPETRVPGEVVHAGSINGENPLDVQVEKSGAQTRLSGILRILDRVQSEKPPVALMADRIAGKFVGRILILAPIVWIGWWLAGADNAFDITLSVLVVTCPCALSLATPTAITSATVKLRRLGFLPTRGHALESMNAIDTVVFDKTGTLTRGELSLINTRTVGSKDKSTCLQLAGGLEQHSEHPIARVFHNRPAALVDHVNNHLGGGLSGKLGDRSLFIGHREFVAQHTKAPEPKPEPELEQESEQEPKPYTGMEIWLASDEEWLACFQLDDQPREDAARAINALQDAGIRTLLLSGDRSGHVRKIADMLGIDDAIGQASPEQKLDVLNRLRAQGHQVMMVGDGLNDLPSMAGAGVSVAMGTAADLTLALGKNIAGDAVITDLARMPHLLIAGTTGSGKSVAINTMILSLLYKLTPEECRLIMIDPKMLELSVYDGIPHLLSPVVTDPKKAVVALKWVVGEMEDRYRKMS</sequence>
<dbReference type="InterPro" id="IPR036163">
    <property type="entry name" value="HMA_dom_sf"/>
</dbReference>
<feature type="transmembrane region" description="Helical" evidence="16">
    <location>
        <begin position="273"/>
        <end position="291"/>
    </location>
</feature>
<dbReference type="PANTHER" id="PTHR43520:SF5">
    <property type="entry name" value="CATION-TRANSPORTING P-TYPE ATPASE-RELATED"/>
    <property type="match status" value="1"/>
</dbReference>
<protein>
    <recommendedName>
        <fullName evidence="20">HMA domain-containing protein</fullName>
    </recommendedName>
</protein>
<dbReference type="Pfam" id="PF12156">
    <property type="entry name" value="ATPase-cat_bd"/>
    <property type="match status" value="1"/>
</dbReference>
<keyword evidence="6 16" id="KW-0812">Transmembrane</keyword>
<dbReference type="PROSITE" id="PS00154">
    <property type="entry name" value="ATPASE_E1_E2"/>
    <property type="match status" value="1"/>
</dbReference>
<dbReference type="GO" id="GO:0005507">
    <property type="term" value="F:copper ion binding"/>
    <property type="evidence" value="ECO:0007669"/>
    <property type="project" value="TreeGrafter"/>
</dbReference>
<evidence type="ECO:0000256" key="14">
    <source>
        <dbReference type="ARBA" id="ARBA00023136"/>
    </source>
</evidence>
<dbReference type="EMBL" id="LAZR01002166">
    <property type="protein sequence ID" value="KKN33574.1"/>
    <property type="molecule type" value="Genomic_DNA"/>
</dbReference>
<dbReference type="PROSITE" id="PS50846">
    <property type="entry name" value="HMA_2"/>
    <property type="match status" value="1"/>
</dbReference>
<keyword evidence="12 16" id="KW-1133">Transmembrane helix</keyword>
<feature type="transmembrane region" description="Helical" evidence="16">
    <location>
        <begin position="211"/>
        <end position="233"/>
    </location>
</feature>
<dbReference type="SUPFAM" id="SSF56784">
    <property type="entry name" value="HAD-like"/>
    <property type="match status" value="1"/>
</dbReference>
<keyword evidence="10" id="KW-0460">Magnesium</keyword>
<keyword evidence="5" id="KW-0597">Phosphoprotein</keyword>
<dbReference type="CDD" id="cd00371">
    <property type="entry name" value="HMA"/>
    <property type="match status" value="1"/>
</dbReference>
<dbReference type="GO" id="GO:0005886">
    <property type="term" value="C:plasma membrane"/>
    <property type="evidence" value="ECO:0007669"/>
    <property type="project" value="UniProtKB-SubCell"/>
</dbReference>
<dbReference type="Gene3D" id="3.30.70.100">
    <property type="match status" value="1"/>
</dbReference>
<keyword evidence="14 16" id="KW-0472">Membrane</keyword>
<feature type="transmembrane region" description="Helical" evidence="16">
    <location>
        <begin position="429"/>
        <end position="447"/>
    </location>
</feature>
<evidence type="ECO:0000256" key="10">
    <source>
        <dbReference type="ARBA" id="ARBA00022842"/>
    </source>
</evidence>
<dbReference type="GO" id="GO:0005524">
    <property type="term" value="F:ATP binding"/>
    <property type="evidence" value="ECO:0007669"/>
    <property type="project" value="UniProtKB-KW"/>
</dbReference>
<dbReference type="PRINTS" id="PR00119">
    <property type="entry name" value="CATATPASE"/>
</dbReference>